<dbReference type="PROSITE" id="PS51257">
    <property type="entry name" value="PROKAR_LIPOPROTEIN"/>
    <property type="match status" value="1"/>
</dbReference>
<keyword evidence="4" id="KW-1015">Disulfide bond</keyword>
<dbReference type="SUPFAM" id="SSF52833">
    <property type="entry name" value="Thioredoxin-like"/>
    <property type="match status" value="1"/>
</dbReference>
<dbReference type="PROSITE" id="PS51352">
    <property type="entry name" value="THIOREDOXIN_2"/>
    <property type="match status" value="1"/>
</dbReference>
<feature type="signal peptide" evidence="6">
    <location>
        <begin position="1"/>
        <end position="23"/>
    </location>
</feature>
<proteinExistence type="predicted"/>
<dbReference type="GO" id="GO:0016491">
    <property type="term" value="F:oxidoreductase activity"/>
    <property type="evidence" value="ECO:0007669"/>
    <property type="project" value="InterPro"/>
</dbReference>
<feature type="chain" id="PRO_5022165344" evidence="6">
    <location>
        <begin position="24"/>
        <end position="190"/>
    </location>
</feature>
<name>A0A558CJ97_9PSEU</name>
<dbReference type="GO" id="GO:0017004">
    <property type="term" value="P:cytochrome complex assembly"/>
    <property type="evidence" value="ECO:0007669"/>
    <property type="project" value="UniProtKB-KW"/>
</dbReference>
<dbReference type="RefSeq" id="WP_144589712.1">
    <property type="nucleotide sequence ID" value="NZ_VJWX01000163.1"/>
</dbReference>
<dbReference type="GO" id="GO:0030313">
    <property type="term" value="C:cell envelope"/>
    <property type="evidence" value="ECO:0007669"/>
    <property type="project" value="UniProtKB-SubCell"/>
</dbReference>
<evidence type="ECO:0000313" key="8">
    <source>
        <dbReference type="EMBL" id="TVT48827.1"/>
    </source>
</evidence>
<gene>
    <name evidence="8" type="ORF">FNH05_17565</name>
</gene>
<feature type="domain" description="Thioredoxin" evidence="7">
    <location>
        <begin position="45"/>
        <end position="189"/>
    </location>
</feature>
<dbReference type="Proteomes" id="UP000320011">
    <property type="component" value="Unassembled WGS sequence"/>
</dbReference>
<keyword evidence="3" id="KW-0735">Signal-anchor</keyword>
<reference evidence="8 9" key="1">
    <citation type="submission" date="2019-07" db="EMBL/GenBank/DDBJ databases">
        <authorList>
            <person name="Duangmal K."/>
            <person name="Teo W.F.A."/>
        </authorList>
    </citation>
    <scope>NUCLEOTIDE SEQUENCE [LARGE SCALE GENOMIC DNA]</scope>
    <source>
        <strain evidence="8 9">TBRC 6029</strain>
    </source>
</reference>
<comment type="caution">
    <text evidence="8">The sequence shown here is derived from an EMBL/GenBank/DDBJ whole genome shotgun (WGS) entry which is preliminary data.</text>
</comment>
<keyword evidence="6" id="KW-0732">Signal</keyword>
<dbReference type="PANTHER" id="PTHR42852:SF6">
    <property type="entry name" value="THIOL:DISULFIDE INTERCHANGE PROTEIN DSBE"/>
    <property type="match status" value="1"/>
</dbReference>
<evidence type="ECO:0000313" key="9">
    <source>
        <dbReference type="Proteomes" id="UP000320011"/>
    </source>
</evidence>
<evidence type="ECO:0000256" key="1">
    <source>
        <dbReference type="ARBA" id="ARBA00004196"/>
    </source>
</evidence>
<evidence type="ECO:0000259" key="7">
    <source>
        <dbReference type="PROSITE" id="PS51352"/>
    </source>
</evidence>
<organism evidence="8 9">
    <name type="scientific">Amycolatopsis rhizosphaerae</name>
    <dbReference type="NCBI Taxonomy" id="2053003"/>
    <lineage>
        <taxon>Bacteria</taxon>
        <taxon>Bacillati</taxon>
        <taxon>Actinomycetota</taxon>
        <taxon>Actinomycetes</taxon>
        <taxon>Pseudonocardiales</taxon>
        <taxon>Pseudonocardiaceae</taxon>
        <taxon>Amycolatopsis</taxon>
    </lineage>
</organism>
<dbReference type="GO" id="GO:0016209">
    <property type="term" value="F:antioxidant activity"/>
    <property type="evidence" value="ECO:0007669"/>
    <property type="project" value="InterPro"/>
</dbReference>
<sequence length="190" mass="20751">MKRLLIALLGLVLLAGCSTGRDAVNQGNTFEFVSPGGKTDIFYNGDERKPIPNLSGEDLMNQGKQISLADFAGKVTVLNVWGQWCAPCRTEAPELEKLFQQNQAAGVQVVGLDVRDDDRSAPQDFVRDRGLTYPSIYDPPGRSLLRLSGYPVNVVPSTIVLDRQHRVAAVYLRSVLASDIAPLVQRLAAE</sequence>
<dbReference type="AlphaFoldDB" id="A0A558CJ97"/>
<keyword evidence="9" id="KW-1185">Reference proteome</keyword>
<accession>A0A558CJ97</accession>
<comment type="subcellular location">
    <subcellularLocation>
        <location evidence="1">Cell envelope</location>
    </subcellularLocation>
</comment>
<dbReference type="EMBL" id="VJWX01000163">
    <property type="protein sequence ID" value="TVT48827.1"/>
    <property type="molecule type" value="Genomic_DNA"/>
</dbReference>
<evidence type="ECO:0000256" key="3">
    <source>
        <dbReference type="ARBA" id="ARBA00022968"/>
    </source>
</evidence>
<keyword evidence="2" id="KW-0201">Cytochrome c-type biogenesis</keyword>
<dbReference type="CDD" id="cd02966">
    <property type="entry name" value="TlpA_like_family"/>
    <property type="match status" value="1"/>
</dbReference>
<keyword evidence="5" id="KW-0676">Redox-active center</keyword>
<dbReference type="Pfam" id="PF00578">
    <property type="entry name" value="AhpC-TSA"/>
    <property type="match status" value="1"/>
</dbReference>
<evidence type="ECO:0000256" key="2">
    <source>
        <dbReference type="ARBA" id="ARBA00022748"/>
    </source>
</evidence>
<dbReference type="PANTHER" id="PTHR42852">
    <property type="entry name" value="THIOL:DISULFIDE INTERCHANGE PROTEIN DSBE"/>
    <property type="match status" value="1"/>
</dbReference>
<dbReference type="Gene3D" id="3.40.30.10">
    <property type="entry name" value="Glutaredoxin"/>
    <property type="match status" value="1"/>
</dbReference>
<evidence type="ECO:0000256" key="4">
    <source>
        <dbReference type="ARBA" id="ARBA00023157"/>
    </source>
</evidence>
<dbReference type="PROSITE" id="PS00194">
    <property type="entry name" value="THIOREDOXIN_1"/>
    <property type="match status" value="1"/>
</dbReference>
<dbReference type="OrthoDB" id="9796554at2"/>
<evidence type="ECO:0000256" key="6">
    <source>
        <dbReference type="SAM" id="SignalP"/>
    </source>
</evidence>
<dbReference type="InterPro" id="IPR050553">
    <property type="entry name" value="Thioredoxin_ResA/DsbE_sf"/>
</dbReference>
<reference evidence="8 9" key="2">
    <citation type="submission" date="2019-08" db="EMBL/GenBank/DDBJ databases">
        <title>Amycolatopsis acidicola sp. nov., isolated from peat swamp forest soil.</title>
        <authorList>
            <person name="Srisuk N."/>
        </authorList>
    </citation>
    <scope>NUCLEOTIDE SEQUENCE [LARGE SCALE GENOMIC DNA]</scope>
    <source>
        <strain evidence="8 9">TBRC 6029</strain>
    </source>
</reference>
<evidence type="ECO:0000256" key="5">
    <source>
        <dbReference type="ARBA" id="ARBA00023284"/>
    </source>
</evidence>
<dbReference type="InterPro" id="IPR000866">
    <property type="entry name" value="AhpC/TSA"/>
</dbReference>
<dbReference type="InterPro" id="IPR036249">
    <property type="entry name" value="Thioredoxin-like_sf"/>
</dbReference>
<dbReference type="InterPro" id="IPR013766">
    <property type="entry name" value="Thioredoxin_domain"/>
</dbReference>
<protein>
    <submittedName>
        <fullName evidence="8">TlpA family protein disulfide reductase</fullName>
    </submittedName>
</protein>
<keyword evidence="3" id="KW-0812">Transmembrane</keyword>
<dbReference type="InterPro" id="IPR017937">
    <property type="entry name" value="Thioredoxin_CS"/>
</dbReference>